<protein>
    <submittedName>
        <fullName evidence="1">Serglycin</fullName>
    </submittedName>
</protein>
<dbReference type="STRING" id="8496.A0A151P0T4"/>
<dbReference type="OrthoDB" id="9884289at2759"/>
<dbReference type="RefSeq" id="XP_006273540.1">
    <property type="nucleotide sequence ID" value="XM_006273478.4"/>
</dbReference>
<dbReference type="EMBL" id="AKHW03001467">
    <property type="protein sequence ID" value="KYO42469.1"/>
    <property type="molecule type" value="Genomic_DNA"/>
</dbReference>
<name>A0A151P0T4_ALLMI</name>
<evidence type="ECO:0000313" key="2">
    <source>
        <dbReference type="Proteomes" id="UP000050525"/>
    </source>
</evidence>
<evidence type="ECO:0000313" key="1">
    <source>
        <dbReference type="EMBL" id="KYO42469.1"/>
    </source>
</evidence>
<sequence>MQAKMQTLVRCNGRIFLAVCIILFMGYTAQGVPVQKARYKRVRCRPNAWLSNCIEEKGPLFEMPEGGANRILPPMADSFLMKTFQEQREIFPLSEEASGSGMEDTFETEPESGSGMDYNVEYSNVILPDLVLRQQKSELKEKLTEEDLIL</sequence>
<reference evidence="1 2" key="1">
    <citation type="journal article" date="2012" name="Genome Biol.">
        <title>Sequencing three crocodilian genomes to illuminate the evolution of archosaurs and amniotes.</title>
        <authorList>
            <person name="St John J.A."/>
            <person name="Braun E.L."/>
            <person name="Isberg S.R."/>
            <person name="Miles L.G."/>
            <person name="Chong A.Y."/>
            <person name="Gongora J."/>
            <person name="Dalzell P."/>
            <person name="Moran C."/>
            <person name="Bed'hom B."/>
            <person name="Abzhanov A."/>
            <person name="Burgess S.C."/>
            <person name="Cooksey A.M."/>
            <person name="Castoe T.A."/>
            <person name="Crawford N.G."/>
            <person name="Densmore L.D."/>
            <person name="Drew J.C."/>
            <person name="Edwards S.V."/>
            <person name="Faircloth B.C."/>
            <person name="Fujita M.K."/>
            <person name="Greenwold M.J."/>
            <person name="Hoffmann F.G."/>
            <person name="Howard J.M."/>
            <person name="Iguchi T."/>
            <person name="Janes D.E."/>
            <person name="Khan S.Y."/>
            <person name="Kohno S."/>
            <person name="de Koning A.J."/>
            <person name="Lance S.L."/>
            <person name="McCarthy F.M."/>
            <person name="McCormack J.E."/>
            <person name="Merchant M.E."/>
            <person name="Peterson D.G."/>
            <person name="Pollock D.D."/>
            <person name="Pourmand N."/>
            <person name="Raney B.J."/>
            <person name="Roessler K.A."/>
            <person name="Sanford J.R."/>
            <person name="Sawyer R.H."/>
            <person name="Schmidt C.J."/>
            <person name="Triplett E.W."/>
            <person name="Tuberville T.D."/>
            <person name="Venegas-Anaya M."/>
            <person name="Howard J.T."/>
            <person name="Jarvis E.D."/>
            <person name="Guillette L.J.Jr."/>
            <person name="Glenn T.C."/>
            <person name="Green R.E."/>
            <person name="Ray D.A."/>
        </authorList>
    </citation>
    <scope>NUCLEOTIDE SEQUENCE [LARGE SCALE GENOMIC DNA]</scope>
    <source>
        <strain evidence="1">KSC_2009_1</strain>
    </source>
</reference>
<dbReference type="KEGG" id="amj:102570431"/>
<keyword evidence="2" id="KW-1185">Reference proteome</keyword>
<comment type="caution">
    <text evidence="1">The sequence shown here is derived from an EMBL/GenBank/DDBJ whole genome shotgun (WGS) entry which is preliminary data.</text>
</comment>
<dbReference type="Pfam" id="PF04360">
    <property type="entry name" value="Serglycin"/>
    <property type="match status" value="1"/>
</dbReference>
<dbReference type="CTD" id="5552"/>
<dbReference type="eggNOG" id="ENOG502S72N">
    <property type="taxonomic scope" value="Eukaryota"/>
</dbReference>
<dbReference type="PhylomeDB" id="A0A151P0T4"/>
<dbReference type="AlphaFoldDB" id="A0A151P0T4"/>
<organism evidence="1 2">
    <name type="scientific">Alligator mississippiensis</name>
    <name type="common">American alligator</name>
    <dbReference type="NCBI Taxonomy" id="8496"/>
    <lineage>
        <taxon>Eukaryota</taxon>
        <taxon>Metazoa</taxon>
        <taxon>Chordata</taxon>
        <taxon>Craniata</taxon>
        <taxon>Vertebrata</taxon>
        <taxon>Euteleostomi</taxon>
        <taxon>Archelosauria</taxon>
        <taxon>Archosauria</taxon>
        <taxon>Crocodylia</taxon>
        <taxon>Alligatoridae</taxon>
        <taxon>Alligatorinae</taxon>
        <taxon>Alligator</taxon>
    </lineage>
</organism>
<proteinExistence type="predicted"/>
<dbReference type="Proteomes" id="UP000050525">
    <property type="component" value="Unassembled WGS sequence"/>
</dbReference>
<dbReference type="GeneID" id="102570431"/>
<gene>
    <name evidence="1" type="primary">SRGN</name>
    <name evidence="1" type="ORF">Y1Q_0022299</name>
</gene>
<accession>A0A151P0T4</accession>
<dbReference type="InterPro" id="IPR007455">
    <property type="entry name" value="Serglycin"/>
</dbReference>